<reference evidence="2 3" key="1">
    <citation type="submission" date="2020-01" db="EMBL/GenBank/DDBJ databases">
        <title>Insect and environment-associated Actinomycetes.</title>
        <authorList>
            <person name="Currrie C."/>
            <person name="Chevrette M."/>
            <person name="Carlson C."/>
            <person name="Stubbendieck R."/>
            <person name="Wendt-Pienkowski E."/>
        </authorList>
    </citation>
    <scope>NUCLEOTIDE SEQUENCE [LARGE SCALE GENOMIC DNA]</scope>
    <source>
        <strain evidence="2 3">SID7739</strain>
    </source>
</reference>
<dbReference type="RefSeq" id="WP_164277426.1">
    <property type="nucleotide sequence ID" value="NZ_JAAGMQ010000747.1"/>
</dbReference>
<evidence type="ECO:0000313" key="2">
    <source>
        <dbReference type="EMBL" id="NEC36381.1"/>
    </source>
</evidence>
<feature type="non-terminal residue" evidence="2">
    <location>
        <position position="61"/>
    </location>
</feature>
<proteinExistence type="predicted"/>
<keyword evidence="1" id="KW-0472">Membrane</keyword>
<organism evidence="2 3">
    <name type="scientific">Streptomyces rubrogriseus</name>
    <dbReference type="NCBI Taxonomy" id="194673"/>
    <lineage>
        <taxon>Bacteria</taxon>
        <taxon>Bacillati</taxon>
        <taxon>Actinomycetota</taxon>
        <taxon>Actinomycetes</taxon>
        <taxon>Kitasatosporales</taxon>
        <taxon>Streptomycetaceae</taxon>
        <taxon>Streptomyces</taxon>
        <taxon>Streptomyces violaceoruber group</taxon>
    </lineage>
</organism>
<comment type="caution">
    <text evidence="2">The sequence shown here is derived from an EMBL/GenBank/DDBJ whole genome shotgun (WGS) entry which is preliminary data.</text>
</comment>
<dbReference type="EMBL" id="JAAGMQ010000747">
    <property type="protein sequence ID" value="NEC36381.1"/>
    <property type="molecule type" value="Genomic_DNA"/>
</dbReference>
<evidence type="ECO:0000313" key="3">
    <source>
        <dbReference type="Proteomes" id="UP000475666"/>
    </source>
</evidence>
<dbReference type="AlphaFoldDB" id="A0A6G3TK45"/>
<gene>
    <name evidence="2" type="ORF">G3I66_24850</name>
</gene>
<protein>
    <submittedName>
        <fullName evidence="2">Uncharacterized protein</fullName>
    </submittedName>
</protein>
<name>A0A6G3TK45_9ACTN</name>
<keyword evidence="1" id="KW-1133">Transmembrane helix</keyword>
<accession>A0A6G3TK45</accession>
<sequence length="61" mass="6557">MHRRRSLYRDALGGRTPRLTLGLVLVLVLVLSLVLGLARHRFVGRAGGPGPSAASRGRLGR</sequence>
<evidence type="ECO:0000256" key="1">
    <source>
        <dbReference type="SAM" id="Phobius"/>
    </source>
</evidence>
<dbReference type="Proteomes" id="UP000475666">
    <property type="component" value="Unassembled WGS sequence"/>
</dbReference>
<keyword evidence="1" id="KW-0812">Transmembrane</keyword>
<feature type="transmembrane region" description="Helical" evidence="1">
    <location>
        <begin position="20"/>
        <end position="38"/>
    </location>
</feature>